<evidence type="ECO:0000313" key="3">
    <source>
        <dbReference type="Proteomes" id="UP000217838"/>
    </source>
</evidence>
<dbReference type="Pfam" id="PF16363">
    <property type="entry name" value="GDP_Man_Dehyd"/>
    <property type="match status" value="1"/>
</dbReference>
<proteinExistence type="predicted"/>
<sequence>MNKYWNGKNVFVTGATGFIGSWLTKHLVDLGANVVTLVRDQNPQSELIRSGYLQKIQIVNGDLENYKTIERAICEYQIDTVYHLGAQTQVTNAIYSPRNTFETNIRGTYNLLEACRLMKRFVKCIIIASSDKAYGESECLPLTEKTPLNAIYPYDVSKACTDLIALSYYHTYDLPVAITRSSNVYGGGDFNWDRLIPGVIRSLFRDQRPVLRSDGSFLRDYLFIEDMVYGYLILGKKFLSEGLMGQVFNFGTNSPQTVLEICDHLAKFIGKEHLKPVFENTAEAEIKDQYLSIEKAQNLLNWKPRCELSSGLELTVDWYRQYFAQKNLEKYRTSTVAQFVTELI</sequence>
<dbReference type="InterPro" id="IPR016040">
    <property type="entry name" value="NAD(P)-bd_dom"/>
</dbReference>
<accession>A0A2A4YJH9</accession>
<evidence type="ECO:0000313" key="2">
    <source>
        <dbReference type="EMBL" id="PCI94983.1"/>
    </source>
</evidence>
<dbReference type="SUPFAM" id="SSF51735">
    <property type="entry name" value="NAD(P)-binding Rossmann-fold domains"/>
    <property type="match status" value="1"/>
</dbReference>
<protein>
    <submittedName>
        <fullName evidence="2">Sugar dehydratase</fullName>
    </submittedName>
</protein>
<organism evidence="2 3">
    <name type="scientific">Aerophobetes bacterium</name>
    <dbReference type="NCBI Taxonomy" id="2030807"/>
    <lineage>
        <taxon>Bacteria</taxon>
        <taxon>Candidatus Aerophobota</taxon>
    </lineage>
</organism>
<dbReference type="Gene3D" id="3.90.25.10">
    <property type="entry name" value="UDP-galactose 4-epimerase, domain 1"/>
    <property type="match status" value="1"/>
</dbReference>
<dbReference type="AlphaFoldDB" id="A0A2A4YJH9"/>
<dbReference type="EMBL" id="NVUU01000030">
    <property type="protein sequence ID" value="PCI94983.1"/>
    <property type="molecule type" value="Genomic_DNA"/>
</dbReference>
<dbReference type="InterPro" id="IPR036291">
    <property type="entry name" value="NAD(P)-bd_dom_sf"/>
</dbReference>
<name>A0A2A4YJH9_UNCAE</name>
<dbReference type="Gene3D" id="3.40.50.720">
    <property type="entry name" value="NAD(P)-binding Rossmann-like Domain"/>
    <property type="match status" value="1"/>
</dbReference>
<dbReference type="PANTHER" id="PTHR43000">
    <property type="entry name" value="DTDP-D-GLUCOSE 4,6-DEHYDRATASE-RELATED"/>
    <property type="match status" value="1"/>
</dbReference>
<dbReference type="Proteomes" id="UP000217838">
    <property type="component" value="Unassembled WGS sequence"/>
</dbReference>
<comment type="caution">
    <text evidence="2">The sequence shown here is derived from an EMBL/GenBank/DDBJ whole genome shotgun (WGS) entry which is preliminary data.</text>
</comment>
<evidence type="ECO:0000259" key="1">
    <source>
        <dbReference type="Pfam" id="PF16363"/>
    </source>
</evidence>
<gene>
    <name evidence="2" type="ORF">COB11_03135</name>
</gene>
<feature type="domain" description="NAD(P)-binding" evidence="1">
    <location>
        <begin position="11"/>
        <end position="313"/>
    </location>
</feature>
<reference evidence="3" key="1">
    <citation type="submission" date="2017-08" db="EMBL/GenBank/DDBJ databases">
        <title>A dynamic microbial community with high functional redundancy inhabits the cold, oxic subseafloor aquifer.</title>
        <authorList>
            <person name="Tully B.J."/>
            <person name="Wheat C.G."/>
            <person name="Glazer B.T."/>
            <person name="Huber J.A."/>
        </authorList>
    </citation>
    <scope>NUCLEOTIDE SEQUENCE [LARGE SCALE GENOMIC DNA]</scope>
</reference>